<proteinExistence type="inferred from homology"/>
<evidence type="ECO:0000256" key="5">
    <source>
        <dbReference type="ARBA" id="ARBA00023295"/>
    </source>
</evidence>
<gene>
    <name evidence="10" type="ORF">HD601_001982</name>
</gene>
<evidence type="ECO:0000256" key="8">
    <source>
        <dbReference type="SAM" id="SignalP"/>
    </source>
</evidence>
<dbReference type="PANTHER" id="PTHR43772">
    <property type="entry name" value="ENDO-1,4-BETA-XYLANASE"/>
    <property type="match status" value="1"/>
</dbReference>
<keyword evidence="3" id="KW-0378">Hydrolase</keyword>
<evidence type="ECO:0000313" key="11">
    <source>
        <dbReference type="Proteomes" id="UP000542813"/>
    </source>
</evidence>
<evidence type="ECO:0000256" key="2">
    <source>
        <dbReference type="ARBA" id="ARBA00022651"/>
    </source>
</evidence>
<dbReference type="CDD" id="cd08990">
    <property type="entry name" value="GH43_AXH_like"/>
    <property type="match status" value="1"/>
</dbReference>
<dbReference type="PANTHER" id="PTHR43772:SF2">
    <property type="entry name" value="PUTATIVE (AFU_ORTHOLOGUE AFUA_2G04480)-RELATED"/>
    <property type="match status" value="1"/>
</dbReference>
<dbReference type="GO" id="GO:0045493">
    <property type="term" value="P:xylan catabolic process"/>
    <property type="evidence" value="ECO:0007669"/>
    <property type="project" value="UniProtKB-KW"/>
</dbReference>
<dbReference type="Pfam" id="PF07532">
    <property type="entry name" value="Big_4"/>
    <property type="match status" value="1"/>
</dbReference>
<sequence length="1045" mass="110571">MTSTRRRSRLFRSGPAAVAATLAAGLLAPVAPAAAAEPITFTNTVNPILGDGSYYSADPAPIVVPAGTPGNATGADQLYIFTGHDEAGPTRNDFIMNEWGAFVTSDVETGEWTHHPSLMRPEQVFSWATPGRAYAGQVVRGVDGRYYWYVPVNEAASPASDKFGIGVAVSDTPTGPWTDHVGAPIISQRVPTANTIHNIDPTILIDGEAPNQRVYVYWGSFSNLRMLELQQDMKTPIGAVRNVTGLTGFFEAAWVFKRNGTYYMAYAGNNAGPTSACTPANYHACIAYGTAPSPTGPWTYRGRILAPVSSTTSHPGIIEFNGEWWLAYHTADAVGGNHFRRSVAIDRVEWDDTQTPARIKPVVTTPAKVKDVTPRANVAQEATVTVSNTPVPTQYWVKALNDEIVRPNPLPPDMWGTWTGNNPPQQWAQYTWDRPMRLSGSQIEFWNDQPQGSGVGVAAPASWKIQYWDATGDGQWRDVPNPSGYGTGTSGYQNTTFSPVTTTQVRATFNGSTNGQTYSAVAVEEWKVLAEQPASVTPPAMTVEVGETELPGTVPVTFPSSGETLQIPAFWDALEASDVAAPGSLAVEGSVLGYAGGRVSATVTVIDPGDTEGDETAPTVTLSPSGSAGSAGWFRSDVRVRVAGADDRGGRVTFESTVDGGTPVETGPARYTDVTVTGDGTHTVVATATDRAGNTSPAASLGVRIDRVAPVSTGTLDEAERTVSIAATDATSGLARIEYAIGAGGAWTPYRTPVQAYGSQRQQVFFRATDRAGNVETSRSVVIPADITGPVGGNVAALGTATASYTAGWNAVGALNDGLDPNNPSQAQIWGTWSGTRPATQWAQYTWSRPIRLTGAEIKFWRDQPQGTGEGVAEPQTWVLQYWDGDGWADVEDASGYGTSSTAFNTVTFAPVTTDRLRALISANGNGTTFSAVAATEWRVFADDPGMGPRVPVTVAAETSCLGRTGFVAVSVTNDHDGPADLRIETAYGVRTFHDVAPGDTVEQTLATRTAEVPAGAVTVEATGVVDGDEVTSREYGEYTAASCS</sequence>
<dbReference type="PROSITE" id="PS51318">
    <property type="entry name" value="TAT"/>
    <property type="match status" value="1"/>
</dbReference>
<reference evidence="10 11" key="1">
    <citation type="submission" date="2020-08" db="EMBL/GenBank/DDBJ databases">
        <title>Sequencing the genomes of 1000 actinobacteria strains.</title>
        <authorList>
            <person name="Klenk H.-P."/>
        </authorList>
    </citation>
    <scope>NUCLEOTIDE SEQUENCE [LARGE SCALE GENOMIC DNA]</scope>
    <source>
        <strain evidence="10 11">DSM 102122</strain>
    </source>
</reference>
<keyword evidence="2" id="KW-0858">Xylan degradation</keyword>
<keyword evidence="5" id="KW-0326">Glycosidase</keyword>
<keyword evidence="11" id="KW-1185">Reference proteome</keyword>
<name>A0A7W9LKT5_9ACTN</name>
<evidence type="ECO:0000256" key="6">
    <source>
        <dbReference type="PIRSR" id="PIRSR606710-2"/>
    </source>
</evidence>
<evidence type="ECO:0000256" key="1">
    <source>
        <dbReference type="ARBA" id="ARBA00009865"/>
    </source>
</evidence>
<accession>A0A7W9LKT5</accession>
<dbReference type="InterPro" id="IPR006311">
    <property type="entry name" value="TAT_signal"/>
</dbReference>
<evidence type="ECO:0000256" key="4">
    <source>
        <dbReference type="ARBA" id="ARBA00023277"/>
    </source>
</evidence>
<dbReference type="Gene3D" id="2.115.10.20">
    <property type="entry name" value="Glycosyl hydrolase domain, family 43"/>
    <property type="match status" value="1"/>
</dbReference>
<comment type="caution">
    <text evidence="10">The sequence shown here is derived from an EMBL/GenBank/DDBJ whole genome shotgun (WGS) entry which is preliminary data.</text>
</comment>
<dbReference type="Gene3D" id="2.60.40.10">
    <property type="entry name" value="Immunoglobulins"/>
    <property type="match status" value="1"/>
</dbReference>
<dbReference type="Gene3D" id="2.60.120.260">
    <property type="entry name" value="Galactose-binding domain-like"/>
    <property type="match status" value="2"/>
</dbReference>
<dbReference type="InterPro" id="IPR052176">
    <property type="entry name" value="Glycosyl_Hydrlase_43_Enz"/>
</dbReference>
<dbReference type="EMBL" id="JACHMM010000001">
    <property type="protein sequence ID" value="MBB5787407.1"/>
    <property type="molecule type" value="Genomic_DNA"/>
</dbReference>
<dbReference type="NCBIfam" id="NF047446">
    <property type="entry name" value="barrel_OmpL47"/>
    <property type="match status" value="1"/>
</dbReference>
<feature type="domain" description="Bacterial Ig-like" evidence="9">
    <location>
        <begin position="540"/>
        <end position="594"/>
    </location>
</feature>
<evidence type="ECO:0000256" key="7">
    <source>
        <dbReference type="SAM" id="MobiDB-lite"/>
    </source>
</evidence>
<dbReference type="InterPro" id="IPR023296">
    <property type="entry name" value="Glyco_hydro_beta-prop_sf"/>
</dbReference>
<keyword evidence="2" id="KW-0624">Polysaccharide degradation</keyword>
<feature type="region of interest" description="Disordered" evidence="7">
    <location>
        <begin position="608"/>
        <end position="628"/>
    </location>
</feature>
<keyword evidence="8" id="KW-0732">Signal</keyword>
<dbReference type="Proteomes" id="UP000542813">
    <property type="component" value="Unassembled WGS sequence"/>
</dbReference>
<evidence type="ECO:0000256" key="3">
    <source>
        <dbReference type="ARBA" id="ARBA00022801"/>
    </source>
</evidence>
<evidence type="ECO:0000259" key="9">
    <source>
        <dbReference type="Pfam" id="PF07532"/>
    </source>
</evidence>
<dbReference type="InterPro" id="IPR013783">
    <property type="entry name" value="Ig-like_fold"/>
</dbReference>
<dbReference type="GO" id="GO:0004553">
    <property type="term" value="F:hydrolase activity, hydrolyzing O-glycosyl compounds"/>
    <property type="evidence" value="ECO:0007669"/>
    <property type="project" value="InterPro"/>
</dbReference>
<feature type="site" description="Important for catalytic activity, responsible for pKa modulation of the active site Glu and correct orientation of both the proton donor and substrate" evidence="6">
    <location>
        <position position="200"/>
    </location>
</feature>
<comment type="similarity">
    <text evidence="1">Belongs to the glycosyl hydrolase 43 family.</text>
</comment>
<evidence type="ECO:0000313" key="10">
    <source>
        <dbReference type="EMBL" id="MBB5787407.1"/>
    </source>
</evidence>
<dbReference type="RefSeq" id="WP_184821425.1">
    <property type="nucleotide sequence ID" value="NZ_JACHMM010000001.1"/>
</dbReference>
<dbReference type="InterPro" id="IPR058094">
    <property type="entry name" value="Ig-like_OmpL47-like"/>
</dbReference>
<dbReference type="InterPro" id="IPR006710">
    <property type="entry name" value="Glyco_hydro_43"/>
</dbReference>
<feature type="chain" id="PRO_5030624395" description="Bacterial Ig-like domain-containing protein" evidence="8">
    <location>
        <begin position="36"/>
        <end position="1045"/>
    </location>
</feature>
<dbReference type="SUPFAM" id="SSF75005">
    <property type="entry name" value="Arabinanase/levansucrase/invertase"/>
    <property type="match status" value="1"/>
</dbReference>
<dbReference type="AlphaFoldDB" id="A0A7W9LKT5"/>
<protein>
    <recommendedName>
        <fullName evidence="9">Bacterial Ig-like domain-containing protein</fullName>
    </recommendedName>
</protein>
<organism evidence="10 11">
    <name type="scientific">Jiangella mangrovi</name>
    <dbReference type="NCBI Taxonomy" id="1524084"/>
    <lineage>
        <taxon>Bacteria</taxon>
        <taxon>Bacillati</taxon>
        <taxon>Actinomycetota</taxon>
        <taxon>Actinomycetes</taxon>
        <taxon>Jiangellales</taxon>
        <taxon>Jiangellaceae</taxon>
        <taxon>Jiangella</taxon>
    </lineage>
</organism>
<keyword evidence="4" id="KW-0119">Carbohydrate metabolism</keyword>
<dbReference type="Pfam" id="PF04616">
    <property type="entry name" value="Glyco_hydro_43"/>
    <property type="match status" value="1"/>
</dbReference>
<dbReference type="InterPro" id="IPR011081">
    <property type="entry name" value="Big_4"/>
</dbReference>
<feature type="compositionally biased region" description="Polar residues" evidence="7">
    <location>
        <begin position="618"/>
        <end position="628"/>
    </location>
</feature>
<feature type="signal peptide" evidence="8">
    <location>
        <begin position="1"/>
        <end position="35"/>
    </location>
</feature>